<reference evidence="3 4" key="1">
    <citation type="submission" date="2019-09" db="EMBL/GenBank/DDBJ databases">
        <authorList>
            <person name="Ou C."/>
        </authorList>
    </citation>
    <scope>NUCLEOTIDE SEQUENCE [LARGE SCALE GENOMIC DNA]</scope>
    <source>
        <strain evidence="3">S2</strain>
        <tissue evidence="3">Leaf</tissue>
    </source>
</reference>
<dbReference type="Pfam" id="PF00168">
    <property type="entry name" value="C2"/>
    <property type="match status" value="1"/>
</dbReference>
<feature type="compositionally biased region" description="Basic and acidic residues" evidence="1">
    <location>
        <begin position="33"/>
        <end position="43"/>
    </location>
</feature>
<accession>A0A5N5EYJ5</accession>
<dbReference type="OrthoDB" id="419768at2759"/>
<dbReference type="EMBL" id="SMOL01000781">
    <property type="protein sequence ID" value="KAB2595563.1"/>
    <property type="molecule type" value="Genomic_DNA"/>
</dbReference>
<dbReference type="SUPFAM" id="SSF49562">
    <property type="entry name" value="C2 domain (Calcium/lipid-binding domain, CaLB)"/>
    <property type="match status" value="1"/>
</dbReference>
<dbReference type="AlphaFoldDB" id="A0A5N5EYJ5"/>
<evidence type="ECO:0000313" key="3">
    <source>
        <dbReference type="EMBL" id="KAB2595563.1"/>
    </source>
</evidence>
<proteinExistence type="predicted"/>
<dbReference type="Gene3D" id="2.60.40.150">
    <property type="entry name" value="C2 domain"/>
    <property type="match status" value="1"/>
</dbReference>
<feature type="compositionally biased region" description="Basic and acidic residues" evidence="1">
    <location>
        <begin position="50"/>
        <end position="63"/>
    </location>
</feature>
<dbReference type="Proteomes" id="UP000327157">
    <property type="component" value="Chromosome 7"/>
</dbReference>
<keyword evidence="4" id="KW-1185">Reference proteome</keyword>
<dbReference type="InterPro" id="IPR000008">
    <property type="entry name" value="C2_dom"/>
</dbReference>
<gene>
    <name evidence="3" type="ORF">D8674_031013</name>
</gene>
<evidence type="ECO:0000256" key="1">
    <source>
        <dbReference type="SAM" id="MobiDB-lite"/>
    </source>
</evidence>
<dbReference type="InterPro" id="IPR035892">
    <property type="entry name" value="C2_domain_sf"/>
</dbReference>
<evidence type="ECO:0000313" key="4">
    <source>
        <dbReference type="Proteomes" id="UP000327157"/>
    </source>
</evidence>
<organism evidence="3 4">
    <name type="scientific">Pyrus ussuriensis x Pyrus communis</name>
    <dbReference type="NCBI Taxonomy" id="2448454"/>
    <lineage>
        <taxon>Eukaryota</taxon>
        <taxon>Viridiplantae</taxon>
        <taxon>Streptophyta</taxon>
        <taxon>Embryophyta</taxon>
        <taxon>Tracheophyta</taxon>
        <taxon>Spermatophyta</taxon>
        <taxon>Magnoliopsida</taxon>
        <taxon>eudicotyledons</taxon>
        <taxon>Gunneridae</taxon>
        <taxon>Pentapetalae</taxon>
        <taxon>rosids</taxon>
        <taxon>fabids</taxon>
        <taxon>Rosales</taxon>
        <taxon>Rosaceae</taxon>
        <taxon>Amygdaloideae</taxon>
        <taxon>Maleae</taxon>
        <taxon>Pyrus</taxon>
    </lineage>
</organism>
<name>A0A5N5EYJ5_9ROSA</name>
<feature type="domain" description="C2" evidence="2">
    <location>
        <begin position="9"/>
        <end position="40"/>
    </location>
</feature>
<protein>
    <submittedName>
        <fullName evidence="3">C2 domain-containing protein</fullName>
    </submittedName>
</protein>
<feature type="region of interest" description="Disordered" evidence="1">
    <location>
        <begin position="33"/>
        <end position="99"/>
    </location>
</feature>
<evidence type="ECO:0000259" key="2">
    <source>
        <dbReference type="Pfam" id="PF00168"/>
    </source>
</evidence>
<reference evidence="4" key="2">
    <citation type="submission" date="2019-10" db="EMBL/GenBank/DDBJ databases">
        <title>A de novo genome assembly of a pear dwarfing rootstock.</title>
        <authorList>
            <person name="Wang F."/>
            <person name="Wang J."/>
            <person name="Li S."/>
            <person name="Zhang Y."/>
            <person name="Fang M."/>
            <person name="Ma L."/>
            <person name="Zhao Y."/>
            <person name="Jiang S."/>
        </authorList>
    </citation>
    <scope>NUCLEOTIDE SEQUENCE [LARGE SCALE GENOMIC DNA]</scope>
</reference>
<comment type="caution">
    <text evidence="3">The sequence shown here is derived from an EMBL/GenBank/DDBJ whole genome shotgun (WGS) entry which is preliminary data.</text>
</comment>
<reference evidence="3 4" key="3">
    <citation type="submission" date="2019-11" db="EMBL/GenBank/DDBJ databases">
        <title>A de novo genome assembly of a pear dwarfing rootstock.</title>
        <authorList>
            <person name="Wang F."/>
            <person name="Wang J."/>
            <person name="Li S."/>
            <person name="Zhang Y."/>
            <person name="Fang M."/>
            <person name="Ma L."/>
            <person name="Zhao Y."/>
            <person name="Jiang S."/>
        </authorList>
    </citation>
    <scope>NUCLEOTIDE SEQUENCE [LARGE SCALE GENOMIC DNA]</scope>
    <source>
        <strain evidence="3">S2</strain>
        <tissue evidence="3">Leaf</tissue>
    </source>
</reference>
<sequence>MNAAGQGSEPEWNETFTFTVSDDVDELRLKIMDKEKRSQHGEYGDSESYGSERKGSHKGEERYVGGGGGYGGSGGGYGGGGGGYGDSGDGYGGGGGGSG</sequence>
<feature type="compositionally biased region" description="Gly residues" evidence="1">
    <location>
        <begin position="64"/>
        <end position="99"/>
    </location>
</feature>